<evidence type="ECO:0000256" key="1">
    <source>
        <dbReference type="SAM" id="MobiDB-lite"/>
    </source>
</evidence>
<evidence type="ECO:0000313" key="2">
    <source>
        <dbReference type="EMBL" id="EKC18816.1"/>
    </source>
</evidence>
<reference evidence="2" key="1">
    <citation type="journal article" date="2012" name="Nature">
        <title>The oyster genome reveals stress adaptation and complexity of shell formation.</title>
        <authorList>
            <person name="Zhang G."/>
            <person name="Fang X."/>
            <person name="Guo X."/>
            <person name="Li L."/>
            <person name="Luo R."/>
            <person name="Xu F."/>
            <person name="Yang P."/>
            <person name="Zhang L."/>
            <person name="Wang X."/>
            <person name="Qi H."/>
            <person name="Xiong Z."/>
            <person name="Que H."/>
            <person name="Xie Y."/>
            <person name="Holland P.W."/>
            <person name="Paps J."/>
            <person name="Zhu Y."/>
            <person name="Wu F."/>
            <person name="Chen Y."/>
            <person name="Wang J."/>
            <person name="Peng C."/>
            <person name="Meng J."/>
            <person name="Yang L."/>
            <person name="Liu J."/>
            <person name="Wen B."/>
            <person name="Zhang N."/>
            <person name="Huang Z."/>
            <person name="Zhu Q."/>
            <person name="Feng Y."/>
            <person name="Mount A."/>
            <person name="Hedgecock D."/>
            <person name="Xu Z."/>
            <person name="Liu Y."/>
            <person name="Domazet-Loso T."/>
            <person name="Du Y."/>
            <person name="Sun X."/>
            <person name="Zhang S."/>
            <person name="Liu B."/>
            <person name="Cheng P."/>
            <person name="Jiang X."/>
            <person name="Li J."/>
            <person name="Fan D."/>
            <person name="Wang W."/>
            <person name="Fu W."/>
            <person name="Wang T."/>
            <person name="Wang B."/>
            <person name="Zhang J."/>
            <person name="Peng Z."/>
            <person name="Li Y."/>
            <person name="Li N."/>
            <person name="Wang J."/>
            <person name="Chen M."/>
            <person name="He Y."/>
            <person name="Tan F."/>
            <person name="Song X."/>
            <person name="Zheng Q."/>
            <person name="Huang R."/>
            <person name="Yang H."/>
            <person name="Du X."/>
            <person name="Chen L."/>
            <person name="Yang M."/>
            <person name="Gaffney P.M."/>
            <person name="Wang S."/>
            <person name="Luo L."/>
            <person name="She Z."/>
            <person name="Ming Y."/>
            <person name="Huang W."/>
            <person name="Zhang S."/>
            <person name="Huang B."/>
            <person name="Zhang Y."/>
            <person name="Qu T."/>
            <person name="Ni P."/>
            <person name="Miao G."/>
            <person name="Wang J."/>
            <person name="Wang Q."/>
            <person name="Steinberg C.E."/>
            <person name="Wang H."/>
            <person name="Li N."/>
            <person name="Qian L."/>
            <person name="Zhang G."/>
            <person name="Li Y."/>
            <person name="Yang H."/>
            <person name="Liu X."/>
            <person name="Wang J."/>
            <person name="Yin Y."/>
            <person name="Wang J."/>
        </authorList>
    </citation>
    <scope>NUCLEOTIDE SEQUENCE [LARGE SCALE GENOMIC DNA]</scope>
    <source>
        <strain evidence="2">05x7-T-G4-1.051#20</strain>
    </source>
</reference>
<gene>
    <name evidence="2" type="ORF">CGI_10010845</name>
</gene>
<protein>
    <submittedName>
        <fullName evidence="2">Uncharacterized protein</fullName>
    </submittedName>
</protein>
<organism evidence="2">
    <name type="scientific">Magallana gigas</name>
    <name type="common">Pacific oyster</name>
    <name type="synonym">Crassostrea gigas</name>
    <dbReference type="NCBI Taxonomy" id="29159"/>
    <lineage>
        <taxon>Eukaryota</taxon>
        <taxon>Metazoa</taxon>
        <taxon>Spiralia</taxon>
        <taxon>Lophotrochozoa</taxon>
        <taxon>Mollusca</taxon>
        <taxon>Bivalvia</taxon>
        <taxon>Autobranchia</taxon>
        <taxon>Pteriomorphia</taxon>
        <taxon>Ostreida</taxon>
        <taxon>Ostreoidea</taxon>
        <taxon>Ostreidae</taxon>
        <taxon>Magallana</taxon>
    </lineage>
</organism>
<feature type="compositionally biased region" description="Basic and acidic residues" evidence="1">
    <location>
        <begin position="118"/>
        <end position="130"/>
    </location>
</feature>
<dbReference type="EMBL" id="JH818586">
    <property type="protein sequence ID" value="EKC18816.1"/>
    <property type="molecule type" value="Genomic_DNA"/>
</dbReference>
<dbReference type="HOGENOM" id="CLU_138135_0_0_1"/>
<feature type="region of interest" description="Disordered" evidence="1">
    <location>
        <begin position="104"/>
        <end position="130"/>
    </location>
</feature>
<accession>K1QB95</accession>
<proteinExistence type="predicted"/>
<name>K1QB95_MAGGI</name>
<sequence>MEDNIQTKPLMWMMFCTEPNTNKPQVDGALRSTLSEVVQKSGGVAFNIEYKSSVPKLPPINAKRARLNSALTAGDEEYKKWKEERDKLLVDKHEKAKIRRERIIQQKKLSAQRPMTARSRDGNEITPPKD</sequence>
<dbReference type="AlphaFoldDB" id="K1QB95"/>
<dbReference type="InParanoid" id="K1QB95"/>